<comment type="catalytic activity">
    <reaction evidence="8 9">
        <text>thiamine + H2O = 5-(2-hydroxyethyl)-4-methylthiazole + 4-amino-5-hydroxymethyl-2-methylpyrimidine + H(+)</text>
        <dbReference type="Rhea" id="RHEA:17509"/>
        <dbReference type="ChEBI" id="CHEBI:15377"/>
        <dbReference type="ChEBI" id="CHEBI:15378"/>
        <dbReference type="ChEBI" id="CHEBI:16892"/>
        <dbReference type="ChEBI" id="CHEBI:17957"/>
        <dbReference type="ChEBI" id="CHEBI:18385"/>
        <dbReference type="EC" id="3.5.99.2"/>
    </reaction>
</comment>
<dbReference type="Gene3D" id="1.20.910.10">
    <property type="entry name" value="Heme oxygenase-like"/>
    <property type="match status" value="1"/>
</dbReference>
<evidence type="ECO:0000256" key="2">
    <source>
        <dbReference type="ARBA" id="ARBA00004948"/>
    </source>
</evidence>
<comment type="catalytic activity">
    <reaction evidence="1 9">
        <text>4-amino-5-aminomethyl-2-methylpyrimidine + H2O = 4-amino-5-hydroxymethyl-2-methylpyrimidine + NH4(+)</text>
        <dbReference type="Rhea" id="RHEA:31799"/>
        <dbReference type="ChEBI" id="CHEBI:15377"/>
        <dbReference type="ChEBI" id="CHEBI:16892"/>
        <dbReference type="ChEBI" id="CHEBI:28938"/>
        <dbReference type="ChEBI" id="CHEBI:63416"/>
        <dbReference type="EC" id="3.5.99.2"/>
    </reaction>
</comment>
<dbReference type="GO" id="GO:0009229">
    <property type="term" value="P:thiamine diphosphate biosynthetic process"/>
    <property type="evidence" value="ECO:0007669"/>
    <property type="project" value="UniProtKB-UniPathway"/>
</dbReference>
<comment type="caution">
    <text evidence="11">The sequence shown here is derived from an EMBL/GenBank/DDBJ whole genome shotgun (WGS) entry which is preliminary data.</text>
</comment>
<accession>A0A3A9KAB7</accession>
<evidence type="ECO:0000256" key="5">
    <source>
        <dbReference type="ARBA" id="ARBA00012684"/>
    </source>
</evidence>
<keyword evidence="12" id="KW-1185">Reference proteome</keyword>
<comment type="subunit">
    <text evidence="4">Homotetramer.</text>
</comment>
<dbReference type="UniPathway" id="UPA00060"/>
<organism evidence="11 12">
    <name type="scientific">Salipaludibacillus neizhouensis</name>
    <dbReference type="NCBI Taxonomy" id="885475"/>
    <lineage>
        <taxon>Bacteria</taxon>
        <taxon>Bacillati</taxon>
        <taxon>Bacillota</taxon>
        <taxon>Bacilli</taxon>
        <taxon>Bacillales</taxon>
        <taxon>Bacillaceae</taxon>
    </lineage>
</organism>
<dbReference type="Proteomes" id="UP000281498">
    <property type="component" value="Unassembled WGS sequence"/>
</dbReference>
<evidence type="ECO:0000256" key="1">
    <source>
        <dbReference type="ARBA" id="ARBA00001881"/>
    </source>
</evidence>
<dbReference type="EC" id="3.5.99.2" evidence="5 9"/>
<evidence type="ECO:0000313" key="12">
    <source>
        <dbReference type="Proteomes" id="UP000281498"/>
    </source>
</evidence>
<dbReference type="CDD" id="cd19364">
    <property type="entry name" value="TenA_C_BsTenA-like"/>
    <property type="match status" value="1"/>
</dbReference>
<keyword evidence="7 9" id="KW-0784">Thiamine biosynthesis</keyword>
<dbReference type="GO" id="GO:0050334">
    <property type="term" value="F:thiaminase activity"/>
    <property type="evidence" value="ECO:0007669"/>
    <property type="project" value="UniProtKB-EC"/>
</dbReference>
<sequence length="221" mass="25963">MKKFSERIRKKADPIWQDNFNHPFIKGLADGTLPIESFKYYVLQDSYYLSHFARIQCAGGAKAEDFYTTSRMAIHAQGSYEAEMALHEKFSKMLNITTEEFENFIPAPSAYAYTSHLYRVAYNGNLGEIISALLPCYWVYLEIGDLLQGATPEEEVYQEWIAAYGGDWFRDLVNEQIDRLDEIAETVTEKDRKKMEEHFLISSHYEYAFWDMAYNREDWTR</sequence>
<evidence type="ECO:0000259" key="10">
    <source>
        <dbReference type="Pfam" id="PF03070"/>
    </source>
</evidence>
<dbReference type="PANTHER" id="PTHR43198">
    <property type="entry name" value="BIFUNCTIONAL TH2 PROTEIN"/>
    <property type="match status" value="1"/>
</dbReference>
<dbReference type="Pfam" id="PF03070">
    <property type="entry name" value="TENA_THI-4"/>
    <property type="match status" value="1"/>
</dbReference>
<dbReference type="EMBL" id="PDOE01000003">
    <property type="protein sequence ID" value="RKL67492.1"/>
    <property type="molecule type" value="Genomic_DNA"/>
</dbReference>
<dbReference type="OrthoDB" id="34166at2"/>
<gene>
    <name evidence="11" type="primary">tenA</name>
    <name evidence="11" type="ORF">CR203_09075</name>
</gene>
<name>A0A3A9KAB7_9BACI</name>
<dbReference type="InterPro" id="IPR016084">
    <property type="entry name" value="Haem_Oase-like_multi-hlx"/>
</dbReference>
<evidence type="ECO:0000256" key="7">
    <source>
        <dbReference type="ARBA" id="ARBA00022977"/>
    </source>
</evidence>
<evidence type="ECO:0000256" key="4">
    <source>
        <dbReference type="ARBA" id="ARBA00011881"/>
    </source>
</evidence>
<reference evidence="11 12" key="1">
    <citation type="submission" date="2017-10" db="EMBL/GenBank/DDBJ databases">
        <title>Bacillus sp. nov., a halophilic bacterium isolated from a Keqin Lake.</title>
        <authorList>
            <person name="Wang H."/>
        </authorList>
    </citation>
    <scope>NUCLEOTIDE SEQUENCE [LARGE SCALE GENOMIC DNA]</scope>
    <source>
        <strain evidence="11 12">KCTC 13187</strain>
    </source>
</reference>
<evidence type="ECO:0000256" key="6">
    <source>
        <dbReference type="ARBA" id="ARBA00013647"/>
    </source>
</evidence>
<evidence type="ECO:0000313" key="11">
    <source>
        <dbReference type="EMBL" id="RKL67492.1"/>
    </source>
</evidence>
<dbReference type="AlphaFoldDB" id="A0A3A9KAB7"/>
<dbReference type="InterPro" id="IPR027574">
    <property type="entry name" value="Thiaminase_II"/>
</dbReference>
<comment type="pathway">
    <text evidence="2 9">Cofactor biosynthesis; thiamine diphosphate biosynthesis.</text>
</comment>
<evidence type="ECO:0000256" key="9">
    <source>
        <dbReference type="RuleBase" id="RU363093"/>
    </source>
</evidence>
<dbReference type="GO" id="GO:0009228">
    <property type="term" value="P:thiamine biosynthetic process"/>
    <property type="evidence" value="ECO:0007669"/>
    <property type="project" value="UniProtKB-KW"/>
</dbReference>
<dbReference type="NCBIfam" id="TIGR04306">
    <property type="entry name" value="salvage_TenA"/>
    <property type="match status" value="1"/>
</dbReference>
<dbReference type="GO" id="GO:0005829">
    <property type="term" value="C:cytosol"/>
    <property type="evidence" value="ECO:0007669"/>
    <property type="project" value="TreeGrafter"/>
</dbReference>
<protein>
    <recommendedName>
        <fullName evidence="6 9">Aminopyrimidine aminohydrolase</fullName>
        <ecNumber evidence="5 9">3.5.99.2</ecNumber>
    </recommendedName>
</protein>
<evidence type="ECO:0000256" key="8">
    <source>
        <dbReference type="ARBA" id="ARBA00048337"/>
    </source>
</evidence>
<dbReference type="InterPro" id="IPR004305">
    <property type="entry name" value="Thiaminase-2/PQQC"/>
</dbReference>
<evidence type="ECO:0000256" key="3">
    <source>
        <dbReference type="ARBA" id="ARBA00010264"/>
    </source>
</evidence>
<keyword evidence="9" id="KW-0378">Hydrolase</keyword>
<feature type="domain" description="Thiaminase-2/PQQC" evidence="10">
    <location>
        <begin position="10"/>
        <end position="215"/>
    </location>
</feature>
<proteinExistence type="inferred from homology"/>
<comment type="function">
    <text evidence="9">Catalyzes an amino-pyrimidine hydrolysis reaction at the C5' of the pyrimidine moiety of thiamine compounds, a reaction that is part of a thiamine salvage pathway.</text>
</comment>
<comment type="similarity">
    <text evidence="3 9">Belongs to the TenA family.</text>
</comment>
<dbReference type="InterPro" id="IPR050967">
    <property type="entry name" value="Thiamine_Salvage_TenA"/>
</dbReference>
<dbReference type="RefSeq" id="WP_110935344.1">
    <property type="nucleotide sequence ID" value="NZ_KZ614146.1"/>
</dbReference>
<dbReference type="SUPFAM" id="SSF48613">
    <property type="entry name" value="Heme oxygenase-like"/>
    <property type="match status" value="1"/>
</dbReference>
<dbReference type="PANTHER" id="PTHR43198:SF2">
    <property type="entry name" value="SI:CH1073-67J19.1-RELATED"/>
    <property type="match status" value="1"/>
</dbReference>